<keyword evidence="7 12" id="KW-0560">Oxidoreductase</keyword>
<reference evidence="12 14" key="1">
    <citation type="submission" date="2015-11" db="EMBL/GenBank/DDBJ databases">
        <title>Genomic analysis of 38 Legionella species identifies large and diverse effector repertoires.</title>
        <authorList>
            <person name="Burstein D."/>
            <person name="Amaro F."/>
            <person name="Zusman T."/>
            <person name="Lifshitz Z."/>
            <person name="Cohen O."/>
            <person name="Gilbert J.A."/>
            <person name="Pupko T."/>
            <person name="Shuman H.A."/>
            <person name="Segal G."/>
        </authorList>
    </citation>
    <scope>NUCLEOTIDE SEQUENCE [LARGE SCALE GENOMIC DNA]</scope>
    <source>
        <strain evidence="12 14">ORW</strain>
    </source>
</reference>
<comment type="catalytic activity">
    <reaction evidence="10">
        <text>3 propionate 3-nitronate + 3 O2 + H2O = 3 3-oxopropanoate + 2 nitrate + nitrite + H2O2 + 3 H(+)</text>
        <dbReference type="Rhea" id="RHEA:57332"/>
        <dbReference type="ChEBI" id="CHEBI:15377"/>
        <dbReference type="ChEBI" id="CHEBI:15378"/>
        <dbReference type="ChEBI" id="CHEBI:15379"/>
        <dbReference type="ChEBI" id="CHEBI:16240"/>
        <dbReference type="ChEBI" id="CHEBI:16301"/>
        <dbReference type="ChEBI" id="CHEBI:17632"/>
        <dbReference type="ChEBI" id="CHEBI:33190"/>
        <dbReference type="ChEBI" id="CHEBI:136067"/>
    </reaction>
</comment>
<evidence type="ECO:0000313" key="13">
    <source>
        <dbReference type="EMBL" id="VEB36180.1"/>
    </source>
</evidence>
<evidence type="ECO:0000313" key="14">
    <source>
        <dbReference type="Proteomes" id="UP000054921"/>
    </source>
</evidence>
<dbReference type="PANTHER" id="PTHR42747">
    <property type="entry name" value="NITRONATE MONOOXYGENASE-RELATED"/>
    <property type="match status" value="1"/>
</dbReference>
<comment type="cofactor">
    <cofactor evidence="1">
        <name>FMN</name>
        <dbReference type="ChEBI" id="CHEBI:58210"/>
    </cofactor>
</comment>
<evidence type="ECO:0000313" key="12">
    <source>
        <dbReference type="EMBL" id="KTC78919.1"/>
    </source>
</evidence>
<dbReference type="GO" id="GO:0009636">
    <property type="term" value="P:response to toxic substance"/>
    <property type="evidence" value="ECO:0007669"/>
    <property type="project" value="UniProtKB-KW"/>
</dbReference>
<evidence type="ECO:0000256" key="3">
    <source>
        <dbReference type="ARBA" id="ARBA00022575"/>
    </source>
</evidence>
<dbReference type="Proteomes" id="UP000054921">
    <property type="component" value="Unassembled WGS sequence"/>
</dbReference>
<keyword evidence="4" id="KW-0285">Flavoprotein</keyword>
<dbReference type="CDD" id="cd04730">
    <property type="entry name" value="NPD_like"/>
    <property type="match status" value="1"/>
</dbReference>
<evidence type="ECO:0000256" key="5">
    <source>
        <dbReference type="ARBA" id="ARBA00022643"/>
    </source>
</evidence>
<keyword evidence="8" id="KW-0503">Monooxygenase</keyword>
<dbReference type="InterPro" id="IPR004136">
    <property type="entry name" value="NMO"/>
</dbReference>
<accession>A0A0W0S683</accession>
<dbReference type="GO" id="GO:0018580">
    <property type="term" value="F:nitronate monooxygenase activity"/>
    <property type="evidence" value="ECO:0007669"/>
    <property type="project" value="InterPro"/>
</dbReference>
<evidence type="ECO:0000313" key="15">
    <source>
        <dbReference type="Proteomes" id="UP000277577"/>
    </source>
</evidence>
<dbReference type="SUPFAM" id="SSF51412">
    <property type="entry name" value="Inosine monophosphate dehydrogenase (IMPDH)"/>
    <property type="match status" value="1"/>
</dbReference>
<evidence type="ECO:0000256" key="9">
    <source>
        <dbReference type="ARBA" id="ARBA00031155"/>
    </source>
</evidence>
<dbReference type="PATRIC" id="fig|28084.5.peg.1011"/>
<keyword evidence="6" id="KW-0547">Nucleotide-binding</keyword>
<keyword evidence="12" id="KW-0223">Dioxygenase</keyword>
<evidence type="ECO:0000256" key="2">
    <source>
        <dbReference type="ARBA" id="ARBA00009881"/>
    </source>
</evidence>
<protein>
    <recommendedName>
        <fullName evidence="11">Nitronate monooxygenase</fullName>
    </recommendedName>
    <alternativeName>
        <fullName evidence="9">Propionate 3-nitronate monooxygenase</fullName>
    </alternativeName>
</protein>
<evidence type="ECO:0000256" key="6">
    <source>
        <dbReference type="ARBA" id="ARBA00022741"/>
    </source>
</evidence>
<evidence type="ECO:0000256" key="8">
    <source>
        <dbReference type="ARBA" id="ARBA00023033"/>
    </source>
</evidence>
<evidence type="ECO:0000256" key="1">
    <source>
        <dbReference type="ARBA" id="ARBA00001917"/>
    </source>
</evidence>
<dbReference type="InterPro" id="IPR013785">
    <property type="entry name" value="Aldolase_TIM"/>
</dbReference>
<reference evidence="13 15" key="2">
    <citation type="submission" date="2018-12" db="EMBL/GenBank/DDBJ databases">
        <authorList>
            <consortium name="Pathogen Informatics"/>
        </authorList>
    </citation>
    <scope>NUCLEOTIDE SEQUENCE [LARGE SCALE GENOMIC DNA]</scope>
    <source>
        <strain evidence="13 15">NCTC11976</strain>
    </source>
</reference>
<sequence length="365" mass="39504">MMNEMQKGWKNMWQTRMAEQIGLKFPIIQAPMAGGATTPELVAAVSNAGGLGSLGAGYMSPPELRSALKAIRELTNKPFAVNLFIPGKYHATTAQIQESCNDIEQSCSELNIQVEALAEPYAPSFEEQINILIEEKIPVFSYAFGLLDAEWIAQFKKNNTFLIGTATTLAEAHALEESGIDALVAQGSEAGGHRGTFIGKEQDGLIGLFCLVPQLVDQIKIPIIAAGGIMDGRGIIAAFDLGAEGVQMGTAFLSCFEAGIPDIYKHTLLTQQQDNTVLTRAFSGKLARGIHNQFIARMDKRKTNILDYPIQNALTTAMRRKAKEQSNIDFMSLWAGQAAPLCRSMPAGELISALVLEAEALISVR</sequence>
<dbReference type="FunFam" id="3.20.20.70:FF:000154">
    <property type="entry name" value="Probable nitronate monooxygenase"/>
    <property type="match status" value="1"/>
</dbReference>
<dbReference type="Pfam" id="PF03060">
    <property type="entry name" value="NMO"/>
    <property type="match status" value="1"/>
</dbReference>
<evidence type="ECO:0000256" key="4">
    <source>
        <dbReference type="ARBA" id="ARBA00022630"/>
    </source>
</evidence>
<evidence type="ECO:0000256" key="10">
    <source>
        <dbReference type="ARBA" id="ARBA00049401"/>
    </source>
</evidence>
<dbReference type="EMBL" id="LR134173">
    <property type="protein sequence ID" value="VEB36180.1"/>
    <property type="molecule type" value="Genomic_DNA"/>
</dbReference>
<gene>
    <name evidence="12" type="ORF">Lche_0939</name>
    <name evidence="13" type="ORF">NCTC11976_01579</name>
</gene>
<keyword evidence="3" id="KW-0216">Detoxification</keyword>
<dbReference type="GO" id="GO:0000166">
    <property type="term" value="F:nucleotide binding"/>
    <property type="evidence" value="ECO:0007669"/>
    <property type="project" value="UniProtKB-KW"/>
</dbReference>
<dbReference type="AlphaFoldDB" id="A0A0W0S683"/>
<dbReference type="Gene3D" id="3.20.20.70">
    <property type="entry name" value="Aldolase class I"/>
    <property type="match status" value="1"/>
</dbReference>
<name>A0A0W0S683_9GAMM</name>
<evidence type="ECO:0000256" key="7">
    <source>
        <dbReference type="ARBA" id="ARBA00023002"/>
    </source>
</evidence>
<dbReference type="PANTHER" id="PTHR42747:SF3">
    <property type="entry name" value="NITRONATE MONOOXYGENASE-RELATED"/>
    <property type="match status" value="1"/>
</dbReference>
<dbReference type="Proteomes" id="UP000277577">
    <property type="component" value="Chromosome"/>
</dbReference>
<dbReference type="GO" id="GO:0051213">
    <property type="term" value="F:dioxygenase activity"/>
    <property type="evidence" value="ECO:0007669"/>
    <property type="project" value="UniProtKB-KW"/>
</dbReference>
<comment type="similarity">
    <text evidence="2">Belongs to the nitronate monooxygenase family. NMO class I subfamily.</text>
</comment>
<dbReference type="EMBL" id="LNXW01000013">
    <property type="protein sequence ID" value="KTC78919.1"/>
    <property type="molecule type" value="Genomic_DNA"/>
</dbReference>
<keyword evidence="15" id="KW-1185">Reference proteome</keyword>
<proteinExistence type="inferred from homology"/>
<organism evidence="12 14">
    <name type="scientific">Legionella cherrii</name>
    <dbReference type="NCBI Taxonomy" id="28084"/>
    <lineage>
        <taxon>Bacteria</taxon>
        <taxon>Pseudomonadati</taxon>
        <taxon>Pseudomonadota</taxon>
        <taxon>Gammaproteobacteria</taxon>
        <taxon>Legionellales</taxon>
        <taxon>Legionellaceae</taxon>
        <taxon>Legionella</taxon>
    </lineage>
</organism>
<keyword evidence="5" id="KW-0288">FMN</keyword>
<evidence type="ECO:0000256" key="11">
    <source>
        <dbReference type="ARBA" id="ARBA00067136"/>
    </source>
</evidence>
<dbReference type="STRING" id="28084.Lche_0939"/>